<keyword evidence="5 10" id="KW-1133">Transmembrane helix</keyword>
<keyword evidence="9" id="KW-1208">Phospholipid metabolism</keyword>
<protein>
    <recommendedName>
        <fullName evidence="13">Glycerol-3-phosphate acyltransferase</fullName>
    </recommendedName>
</protein>
<evidence type="ECO:0000313" key="11">
    <source>
        <dbReference type="EMBL" id="CAK9249838.1"/>
    </source>
</evidence>
<name>A0ABP0V7C7_9BRYO</name>
<dbReference type="Proteomes" id="UP001497444">
    <property type="component" value="Unassembled WGS sequence"/>
</dbReference>
<keyword evidence="12" id="KW-1185">Reference proteome</keyword>
<accession>A0ABP0V7C7</accession>
<keyword evidence="2" id="KW-0444">Lipid biosynthesis</keyword>
<evidence type="ECO:0000256" key="5">
    <source>
        <dbReference type="ARBA" id="ARBA00022989"/>
    </source>
</evidence>
<feature type="transmembrane region" description="Helical" evidence="10">
    <location>
        <begin position="160"/>
        <end position="176"/>
    </location>
</feature>
<dbReference type="PANTHER" id="PTHR30309:SF0">
    <property type="entry name" value="GLYCEROL-3-PHOSPHATE ACYLTRANSFERASE-RELATED"/>
    <property type="match status" value="1"/>
</dbReference>
<evidence type="ECO:0000313" key="12">
    <source>
        <dbReference type="Proteomes" id="UP001497444"/>
    </source>
</evidence>
<organism evidence="11 12">
    <name type="scientific">Sphagnum jensenii</name>
    <dbReference type="NCBI Taxonomy" id="128206"/>
    <lineage>
        <taxon>Eukaryota</taxon>
        <taxon>Viridiplantae</taxon>
        <taxon>Streptophyta</taxon>
        <taxon>Embryophyta</taxon>
        <taxon>Bryophyta</taxon>
        <taxon>Sphagnophytina</taxon>
        <taxon>Sphagnopsida</taxon>
        <taxon>Sphagnales</taxon>
        <taxon>Sphagnaceae</taxon>
        <taxon>Sphagnum</taxon>
    </lineage>
</organism>
<keyword evidence="8" id="KW-0594">Phospholipid biosynthesis</keyword>
<evidence type="ECO:0000256" key="9">
    <source>
        <dbReference type="ARBA" id="ARBA00023264"/>
    </source>
</evidence>
<proteinExistence type="inferred from homology"/>
<evidence type="ECO:0000256" key="10">
    <source>
        <dbReference type="SAM" id="Phobius"/>
    </source>
</evidence>
<dbReference type="Pfam" id="PF02660">
    <property type="entry name" value="G3P_acyltransf"/>
    <property type="match status" value="1"/>
</dbReference>
<evidence type="ECO:0000256" key="3">
    <source>
        <dbReference type="ARBA" id="ARBA00022679"/>
    </source>
</evidence>
<reference evidence="11" key="1">
    <citation type="submission" date="2024-02" db="EMBL/GenBank/DDBJ databases">
        <authorList>
            <consortium name="ELIXIR-Norway"/>
            <consortium name="Elixir Norway"/>
        </authorList>
    </citation>
    <scope>NUCLEOTIDE SEQUENCE</scope>
</reference>
<evidence type="ECO:0000256" key="8">
    <source>
        <dbReference type="ARBA" id="ARBA00023209"/>
    </source>
</evidence>
<dbReference type="HAMAP" id="MF_01043">
    <property type="entry name" value="PlsY"/>
    <property type="match status" value="1"/>
</dbReference>
<comment type="caution">
    <text evidence="11">The sequence shown here is derived from an EMBL/GenBank/DDBJ whole genome shotgun (WGS) entry which is preliminary data.</text>
</comment>
<evidence type="ECO:0008006" key="13">
    <source>
        <dbReference type="Google" id="ProtNLM"/>
    </source>
</evidence>
<keyword evidence="4 10" id="KW-0812">Transmembrane</keyword>
<gene>
    <name evidence="11" type="ORF">CSSPJE1EN1_LOCUS25216</name>
</gene>
<evidence type="ECO:0000256" key="6">
    <source>
        <dbReference type="ARBA" id="ARBA00023098"/>
    </source>
</evidence>
<feature type="transmembrane region" description="Helical" evidence="10">
    <location>
        <begin position="77"/>
        <end position="96"/>
    </location>
</feature>
<keyword evidence="6" id="KW-0443">Lipid metabolism</keyword>
<dbReference type="EMBL" id="CAXAQS010000054">
    <property type="protein sequence ID" value="CAK9249838.1"/>
    <property type="molecule type" value="Genomic_DNA"/>
</dbReference>
<evidence type="ECO:0000256" key="2">
    <source>
        <dbReference type="ARBA" id="ARBA00022516"/>
    </source>
</evidence>
<evidence type="ECO:0000256" key="7">
    <source>
        <dbReference type="ARBA" id="ARBA00023136"/>
    </source>
</evidence>
<feature type="transmembrane region" description="Helical" evidence="10">
    <location>
        <begin position="108"/>
        <end position="128"/>
    </location>
</feature>
<sequence>MARAFNVKDLQSQGSGNIGATNVARVAGFWPAGFLTFLFDFLKGALAVFVVSFPVFQNWWQNFWSQQSSYNSQIGMNTIWMVGFCAVLGHCFSPWVKFKGGKGVATGLGVIAVIAPIAAVVGVLGFALCFFKTKLGSLSSITGLIATATAYLVEKPSQEYGAYLWIGAALISLIIIRHESNIDALLSGSERKF</sequence>
<dbReference type="InterPro" id="IPR003811">
    <property type="entry name" value="G3P_acylTferase_PlsY"/>
</dbReference>
<feature type="transmembrane region" description="Helical" evidence="10">
    <location>
        <begin position="34"/>
        <end position="56"/>
    </location>
</feature>
<evidence type="ECO:0000256" key="4">
    <source>
        <dbReference type="ARBA" id="ARBA00022692"/>
    </source>
</evidence>
<dbReference type="SMART" id="SM01207">
    <property type="entry name" value="G3P_acyltransf"/>
    <property type="match status" value="1"/>
</dbReference>
<dbReference type="PANTHER" id="PTHR30309">
    <property type="entry name" value="INNER MEMBRANE PROTEIN YGIH"/>
    <property type="match status" value="1"/>
</dbReference>
<keyword evidence="1" id="KW-1003">Cell membrane</keyword>
<keyword evidence="3" id="KW-0808">Transferase</keyword>
<keyword evidence="7 10" id="KW-0472">Membrane</keyword>
<feature type="transmembrane region" description="Helical" evidence="10">
    <location>
        <begin position="135"/>
        <end position="154"/>
    </location>
</feature>
<evidence type="ECO:0000256" key="1">
    <source>
        <dbReference type="ARBA" id="ARBA00022475"/>
    </source>
</evidence>